<dbReference type="HAMAP" id="MF_00524">
    <property type="entry name" value="Glucokinase"/>
    <property type="match status" value="1"/>
</dbReference>
<dbReference type="CDD" id="cd24008">
    <property type="entry name" value="ASKHA_NBD_GLK"/>
    <property type="match status" value="1"/>
</dbReference>
<comment type="catalytic activity">
    <reaction evidence="3">
        <text>D-glucose + ATP = D-glucose 6-phosphate + ADP + H(+)</text>
        <dbReference type="Rhea" id="RHEA:17825"/>
        <dbReference type="ChEBI" id="CHEBI:4167"/>
        <dbReference type="ChEBI" id="CHEBI:15378"/>
        <dbReference type="ChEBI" id="CHEBI:30616"/>
        <dbReference type="ChEBI" id="CHEBI:61548"/>
        <dbReference type="ChEBI" id="CHEBI:456216"/>
        <dbReference type="EC" id="2.7.1.2"/>
    </reaction>
</comment>
<dbReference type="Pfam" id="PF02685">
    <property type="entry name" value="Glucokinase"/>
    <property type="match status" value="1"/>
</dbReference>
<organism evidence="5 6">
    <name type="scientific">Teichococcus globiformis</name>
    <dbReference type="NCBI Taxonomy" id="2307229"/>
    <lineage>
        <taxon>Bacteria</taxon>
        <taxon>Pseudomonadati</taxon>
        <taxon>Pseudomonadota</taxon>
        <taxon>Alphaproteobacteria</taxon>
        <taxon>Acetobacterales</taxon>
        <taxon>Roseomonadaceae</taxon>
        <taxon>Roseomonas</taxon>
    </lineage>
</organism>
<dbReference type="InterPro" id="IPR003836">
    <property type="entry name" value="Glucokinase"/>
</dbReference>
<dbReference type="RefSeq" id="WP_379599714.1">
    <property type="nucleotide sequence ID" value="NZ_JBHRTN010000029.1"/>
</dbReference>
<comment type="caution">
    <text evidence="5">The sequence shown here is derived from an EMBL/GenBank/DDBJ whole genome shotgun (WGS) entry which is preliminary data.</text>
</comment>
<name>A0ABV7G998_9PROT</name>
<keyword evidence="2 3" id="KW-0418">Kinase</keyword>
<dbReference type="Gene3D" id="3.30.420.40">
    <property type="match status" value="1"/>
</dbReference>
<keyword evidence="3" id="KW-0324">Glycolysis</keyword>
<evidence type="ECO:0000313" key="6">
    <source>
        <dbReference type="Proteomes" id="UP001595593"/>
    </source>
</evidence>
<keyword evidence="6" id="KW-1185">Reference proteome</keyword>
<keyword evidence="3" id="KW-0963">Cytoplasm</keyword>
<comment type="similarity">
    <text evidence="3 4">Belongs to the bacterial glucokinase family.</text>
</comment>
<reference evidence="6" key="1">
    <citation type="journal article" date="2019" name="Int. J. Syst. Evol. Microbiol.">
        <title>The Global Catalogue of Microorganisms (GCM) 10K type strain sequencing project: providing services to taxonomists for standard genome sequencing and annotation.</title>
        <authorList>
            <consortium name="The Broad Institute Genomics Platform"/>
            <consortium name="The Broad Institute Genome Sequencing Center for Infectious Disease"/>
            <person name="Wu L."/>
            <person name="Ma J."/>
        </authorList>
    </citation>
    <scope>NUCLEOTIDE SEQUENCE [LARGE SCALE GENOMIC DNA]</scope>
    <source>
        <strain evidence="6">KCTC 52094</strain>
    </source>
</reference>
<dbReference type="NCBIfam" id="TIGR00749">
    <property type="entry name" value="glk"/>
    <property type="match status" value="1"/>
</dbReference>
<comment type="subcellular location">
    <subcellularLocation>
        <location evidence="3">Cytoplasm</location>
    </subcellularLocation>
</comment>
<dbReference type="EMBL" id="JBHRTN010000029">
    <property type="protein sequence ID" value="MFC3127597.1"/>
    <property type="molecule type" value="Genomic_DNA"/>
</dbReference>
<accession>A0ABV7G998</accession>
<dbReference type="EC" id="2.7.1.2" evidence="3"/>
<evidence type="ECO:0000313" key="5">
    <source>
        <dbReference type="EMBL" id="MFC3127597.1"/>
    </source>
</evidence>
<evidence type="ECO:0000256" key="2">
    <source>
        <dbReference type="ARBA" id="ARBA00022777"/>
    </source>
</evidence>
<evidence type="ECO:0000256" key="1">
    <source>
        <dbReference type="ARBA" id="ARBA00022679"/>
    </source>
</evidence>
<keyword evidence="1 3" id="KW-0808">Transferase</keyword>
<evidence type="ECO:0000256" key="3">
    <source>
        <dbReference type="HAMAP-Rule" id="MF_00524"/>
    </source>
</evidence>
<proteinExistence type="inferred from homology"/>
<dbReference type="Gene3D" id="3.40.367.20">
    <property type="match status" value="1"/>
</dbReference>
<dbReference type="PANTHER" id="PTHR47690">
    <property type="entry name" value="GLUCOKINASE"/>
    <property type="match status" value="1"/>
</dbReference>
<evidence type="ECO:0000256" key="4">
    <source>
        <dbReference type="RuleBase" id="RU004046"/>
    </source>
</evidence>
<dbReference type="SUPFAM" id="SSF53067">
    <property type="entry name" value="Actin-like ATPase domain"/>
    <property type="match status" value="1"/>
</dbReference>
<keyword evidence="3" id="KW-0547">Nucleotide-binding</keyword>
<gene>
    <name evidence="3 5" type="primary">glk</name>
    <name evidence="5" type="ORF">ACFOD4_21240</name>
</gene>
<keyword evidence="3" id="KW-0067">ATP-binding</keyword>
<dbReference type="PANTHER" id="PTHR47690:SF1">
    <property type="entry name" value="GLUCOKINASE"/>
    <property type="match status" value="1"/>
</dbReference>
<comment type="caution">
    <text evidence="3">Lacks conserved residue(s) required for the propagation of feature annotation.</text>
</comment>
<dbReference type="InterPro" id="IPR043129">
    <property type="entry name" value="ATPase_NBD"/>
</dbReference>
<dbReference type="Proteomes" id="UP001595593">
    <property type="component" value="Unassembled WGS sequence"/>
</dbReference>
<dbReference type="GO" id="GO:0004340">
    <property type="term" value="F:glucokinase activity"/>
    <property type="evidence" value="ECO:0007669"/>
    <property type="project" value="UniProtKB-EC"/>
</dbReference>
<dbReference type="InterPro" id="IPR050201">
    <property type="entry name" value="Bacterial_glucokinase"/>
</dbReference>
<protein>
    <recommendedName>
        <fullName evidence="3">Glucokinase</fullName>
        <ecNumber evidence="3">2.7.1.2</ecNumber>
    </recommendedName>
    <alternativeName>
        <fullName evidence="3">Glucose kinase</fullName>
    </alternativeName>
</protein>
<sequence length="311" mass="32386">MIRLLGDLGGTNARFALSIAGGPPEEERKLPVADHAGVVEAARSYLGGRRVDEAVFAVATPVRGDAIRFTNNDWHFSIRDAEAALGLRRLIVINDFVAQAASIPALSGEDLRILKPGEARENAPAVVIGPGTGLGVAFVQPGPTGPRILPSEGGHISFAPQDSMQDALLERLRARHGHVSAERLASGPGLLAIARIMGEIQGVAVAWDDPEDVAEAARNGEPLAHEAVRHFCAILGATAGSLALALLAEGGIYVMGGLCRGLGSLLDVEALLSGLHGKGRFEAVLRPIPVIQVIRPHTGLVGAAAYRPSAQ</sequence>